<dbReference type="EMBL" id="JANCPR020000060">
    <property type="protein sequence ID" value="MDJ1137568.1"/>
    <property type="molecule type" value="Genomic_DNA"/>
</dbReference>
<accession>A0ABT7A8A1</accession>
<evidence type="ECO:0000256" key="3">
    <source>
        <dbReference type="SAM" id="MobiDB-lite"/>
    </source>
</evidence>
<evidence type="ECO:0000256" key="4">
    <source>
        <dbReference type="SAM" id="Phobius"/>
    </source>
</evidence>
<evidence type="ECO:0000256" key="2">
    <source>
        <dbReference type="ARBA" id="ARBA00023136"/>
    </source>
</evidence>
<gene>
    <name evidence="5" type="ORF">NMN56_037575</name>
</gene>
<evidence type="ECO:0000256" key="1">
    <source>
        <dbReference type="ARBA" id="ARBA00004370"/>
    </source>
</evidence>
<evidence type="ECO:0008006" key="7">
    <source>
        <dbReference type="Google" id="ProtNLM"/>
    </source>
</evidence>
<organism evidence="5 6">
    <name type="scientific">Streptomyces iconiensis</name>
    <dbReference type="NCBI Taxonomy" id="1384038"/>
    <lineage>
        <taxon>Bacteria</taxon>
        <taxon>Bacillati</taxon>
        <taxon>Actinomycetota</taxon>
        <taxon>Actinomycetes</taxon>
        <taxon>Kitasatosporales</taxon>
        <taxon>Streptomycetaceae</taxon>
        <taxon>Streptomyces</taxon>
    </lineage>
</organism>
<name>A0ABT7A8A1_9ACTN</name>
<dbReference type="Proteomes" id="UP001214441">
    <property type="component" value="Unassembled WGS sequence"/>
</dbReference>
<evidence type="ECO:0000313" key="6">
    <source>
        <dbReference type="Proteomes" id="UP001214441"/>
    </source>
</evidence>
<comment type="subcellular location">
    <subcellularLocation>
        <location evidence="1">Membrane</location>
    </subcellularLocation>
</comment>
<keyword evidence="4" id="KW-0812">Transmembrane</keyword>
<feature type="compositionally biased region" description="Low complexity" evidence="3">
    <location>
        <begin position="29"/>
        <end position="38"/>
    </location>
</feature>
<feature type="transmembrane region" description="Helical" evidence="4">
    <location>
        <begin position="43"/>
        <end position="64"/>
    </location>
</feature>
<proteinExistence type="predicted"/>
<feature type="region of interest" description="Disordered" evidence="3">
    <location>
        <begin position="1"/>
        <end position="38"/>
    </location>
</feature>
<evidence type="ECO:0000313" key="5">
    <source>
        <dbReference type="EMBL" id="MDJ1137568.1"/>
    </source>
</evidence>
<protein>
    <recommendedName>
        <fullName evidence="7">Mce-associated membrane protein</fullName>
    </recommendedName>
</protein>
<reference evidence="5 6" key="1">
    <citation type="submission" date="2023-05" db="EMBL/GenBank/DDBJ databases">
        <title>Streptantibioticus silvisoli sp. nov., acidotolerant actinomycetes 1 from pine litter.</title>
        <authorList>
            <person name="Swiecimska M."/>
            <person name="Golinska P."/>
            <person name="Sangal V."/>
            <person name="Wachnowicz B."/>
            <person name="Goodfellow M."/>
        </authorList>
    </citation>
    <scope>NUCLEOTIDE SEQUENCE [LARGE SCALE GENOMIC DNA]</scope>
    <source>
        <strain evidence="5 6">DSM 42109</strain>
    </source>
</reference>
<comment type="caution">
    <text evidence="5">The sequence shown here is derived from an EMBL/GenBank/DDBJ whole genome shotgun (WGS) entry which is preliminary data.</text>
</comment>
<feature type="compositionally biased region" description="Acidic residues" evidence="3">
    <location>
        <begin position="1"/>
        <end position="15"/>
    </location>
</feature>
<keyword evidence="4" id="KW-1133">Transmembrane helix</keyword>
<dbReference type="PANTHER" id="PTHR37042:SF4">
    <property type="entry name" value="OUTER MEMBRANE PROTEIN RV1973"/>
    <property type="match status" value="1"/>
</dbReference>
<sequence length="205" mass="21712">MEPSEAEPSEAESGPDEPGQVEQSRTPRRAPGASGAPRASGTLWLAGALAAALLFVAFSGWIHWTARSDKDLAYSQARDEALAAGRTHIATLNSIDAKGIRADMKDWREATTGPLRDELRRTEKKSARTLAERGTSARARVTAAALTSLDERAGTAALIATVRIEATTRAGAPATDRKRFEAGLERTPDGWKLVSLAPVPVGKGS</sequence>
<dbReference type="PANTHER" id="PTHR37042">
    <property type="entry name" value="OUTER MEMBRANE PROTEIN RV1973"/>
    <property type="match status" value="1"/>
</dbReference>
<keyword evidence="2 4" id="KW-0472">Membrane</keyword>
<keyword evidence="6" id="KW-1185">Reference proteome</keyword>
<dbReference type="RefSeq" id="WP_274045099.1">
    <property type="nucleotide sequence ID" value="NZ_JANCPR020000060.1"/>
</dbReference>